<organism evidence="2 3">
    <name type="scientific">Parasphingorhabdus halotolerans</name>
    <dbReference type="NCBI Taxonomy" id="2725558"/>
    <lineage>
        <taxon>Bacteria</taxon>
        <taxon>Pseudomonadati</taxon>
        <taxon>Pseudomonadota</taxon>
        <taxon>Alphaproteobacteria</taxon>
        <taxon>Sphingomonadales</taxon>
        <taxon>Sphingomonadaceae</taxon>
        <taxon>Parasphingorhabdus</taxon>
    </lineage>
</organism>
<evidence type="ECO:0000313" key="3">
    <source>
        <dbReference type="Proteomes" id="UP000501600"/>
    </source>
</evidence>
<evidence type="ECO:0000313" key="2">
    <source>
        <dbReference type="EMBL" id="QJB70685.1"/>
    </source>
</evidence>
<keyword evidence="3" id="KW-1185">Reference proteome</keyword>
<keyword evidence="1" id="KW-1133">Transmembrane helix</keyword>
<keyword evidence="1" id="KW-0472">Membrane</keyword>
<protein>
    <submittedName>
        <fullName evidence="2">Uncharacterized protein</fullName>
    </submittedName>
</protein>
<proteinExistence type="predicted"/>
<name>A0A6H2DRV4_9SPHN</name>
<reference evidence="2 3" key="1">
    <citation type="submission" date="2020-04" db="EMBL/GenBank/DDBJ databases">
        <title>Genome sequence for Sphingorhabdus sp. strain M1.</title>
        <authorList>
            <person name="Park S.-J."/>
        </authorList>
    </citation>
    <scope>NUCLEOTIDE SEQUENCE [LARGE SCALE GENOMIC DNA]</scope>
    <source>
        <strain evidence="2 3">JK6</strain>
    </source>
</reference>
<feature type="transmembrane region" description="Helical" evidence="1">
    <location>
        <begin position="12"/>
        <end position="30"/>
    </location>
</feature>
<gene>
    <name evidence="2" type="ORF">HF685_04925</name>
</gene>
<dbReference type="Proteomes" id="UP000501600">
    <property type="component" value="Chromosome"/>
</dbReference>
<sequence length="107" mass="12128">MRWDKKMSNNCAMALLVYTMIQIFFVLSFIKPGGMSIAPYFGLVLLVAIIIPFCRKYEKRWENMAQSGLTGQSLAARFRKDQVMLWLLALGLPFVFVAIIKGISAAF</sequence>
<dbReference type="KEGG" id="phao:HF685_04925"/>
<feature type="transmembrane region" description="Helical" evidence="1">
    <location>
        <begin position="83"/>
        <end position="103"/>
    </location>
</feature>
<dbReference type="EMBL" id="CP051217">
    <property type="protein sequence ID" value="QJB70685.1"/>
    <property type="molecule type" value="Genomic_DNA"/>
</dbReference>
<evidence type="ECO:0000256" key="1">
    <source>
        <dbReference type="SAM" id="Phobius"/>
    </source>
</evidence>
<accession>A0A6H2DRV4</accession>
<dbReference type="AlphaFoldDB" id="A0A6H2DRV4"/>
<feature type="transmembrane region" description="Helical" evidence="1">
    <location>
        <begin position="36"/>
        <end position="54"/>
    </location>
</feature>
<keyword evidence="1" id="KW-0812">Transmembrane</keyword>